<dbReference type="SUPFAM" id="SSF51197">
    <property type="entry name" value="Clavaminate synthase-like"/>
    <property type="match status" value="1"/>
</dbReference>
<evidence type="ECO:0000313" key="2">
    <source>
        <dbReference type="EMBL" id="KFG88403.1"/>
    </source>
</evidence>
<accession>A0A086P4T5</accession>
<dbReference type="PANTHER" id="PTHR12463">
    <property type="entry name" value="OXYGENASE-RELATED"/>
    <property type="match status" value="1"/>
</dbReference>
<evidence type="ECO:0000259" key="1">
    <source>
        <dbReference type="PROSITE" id="PS51471"/>
    </source>
</evidence>
<dbReference type="Gene3D" id="2.60.120.590">
    <property type="entry name" value="Alpha-ketoglutarate-dependent dioxygenase AlkB-like"/>
    <property type="match status" value="1"/>
</dbReference>
<dbReference type="GO" id="GO:0032451">
    <property type="term" value="F:demethylase activity"/>
    <property type="evidence" value="ECO:0007669"/>
    <property type="project" value="TreeGrafter"/>
</dbReference>
<dbReference type="STRING" id="76947.GCA_002080435_03723"/>
<dbReference type="GO" id="GO:0070988">
    <property type="term" value="P:demethylation"/>
    <property type="evidence" value="ECO:0007669"/>
    <property type="project" value="InterPro"/>
</dbReference>
<dbReference type="Pfam" id="PF13532">
    <property type="entry name" value="2OG-FeII_Oxy_2"/>
    <property type="match status" value="1"/>
</dbReference>
<feature type="domain" description="Fe2OG dioxygenase" evidence="1">
    <location>
        <begin position="99"/>
        <end position="190"/>
    </location>
</feature>
<reference evidence="2" key="1">
    <citation type="submission" date="2014-08" db="EMBL/GenBank/DDBJ databases">
        <title>Draft genome sequences of Sphingobium herbicidovorans.</title>
        <authorList>
            <person name="Gan H.M."/>
            <person name="Gan H.Y."/>
            <person name="Savka M.A."/>
        </authorList>
    </citation>
    <scope>NUCLEOTIDE SEQUENCE [LARGE SCALE GENOMIC DNA]</scope>
    <source>
        <strain evidence="2">NBRC 16415</strain>
    </source>
</reference>
<dbReference type="EMBL" id="JFZA02000061">
    <property type="protein sequence ID" value="KFG88403.1"/>
    <property type="molecule type" value="Genomic_DNA"/>
</dbReference>
<dbReference type="InterPro" id="IPR005123">
    <property type="entry name" value="Oxoglu/Fe-dep_dioxygenase_dom"/>
</dbReference>
<dbReference type="Proteomes" id="UP000024284">
    <property type="component" value="Unassembled WGS sequence"/>
</dbReference>
<dbReference type="InterPro" id="IPR037151">
    <property type="entry name" value="AlkB-like_sf"/>
</dbReference>
<dbReference type="RefSeq" id="WP_037469259.1">
    <property type="nucleotide sequence ID" value="NZ_JFZA02000061.1"/>
</dbReference>
<gene>
    <name evidence="2" type="ORF">BV98_003803</name>
</gene>
<sequence>MFAHSPPGDDLFGQPPISGLRQEEEFVSLQEERALIDRINASKLSPFRFQQWTGKRLTHSYGWSYDFQTGKFAPTDPVPEWLRPLRARAECFAGLARGELVQALLIRYDPGAGIGWHRDRPVFRDVVGISLGEAATMRFRQRNRDHFKRVNVPLPPRGIYHLSGEVRHEWEHSIAEMPAPRWSITFRSLV</sequence>
<organism evidence="2 3">
    <name type="scientific">Sphingobium herbicidovorans (strain ATCC 700291 / DSM 11019 / CCUG 56400 / KCTC 2939 / LMG 18315 / NBRC 16415 / MH)</name>
    <name type="common">Sphingomonas herbicidovorans</name>
    <dbReference type="NCBI Taxonomy" id="1219045"/>
    <lineage>
        <taxon>Bacteria</taxon>
        <taxon>Pseudomonadati</taxon>
        <taxon>Pseudomonadota</taxon>
        <taxon>Alphaproteobacteria</taxon>
        <taxon>Sphingomonadales</taxon>
        <taxon>Sphingomonadaceae</taxon>
        <taxon>Sphingobium</taxon>
    </lineage>
</organism>
<protein>
    <recommendedName>
        <fullName evidence="1">Fe2OG dioxygenase domain-containing protein</fullName>
    </recommendedName>
</protein>
<dbReference type="PATRIC" id="fig|1219045.3.peg.3863"/>
<comment type="caution">
    <text evidence="2">The sequence shown here is derived from an EMBL/GenBank/DDBJ whole genome shotgun (WGS) entry which is preliminary data.</text>
</comment>
<dbReference type="OrthoDB" id="278699at2"/>
<dbReference type="AlphaFoldDB" id="A0A086P4T5"/>
<dbReference type="InterPro" id="IPR027450">
    <property type="entry name" value="AlkB-like"/>
</dbReference>
<dbReference type="GO" id="GO:0016491">
    <property type="term" value="F:oxidoreductase activity"/>
    <property type="evidence" value="ECO:0007669"/>
    <property type="project" value="TreeGrafter"/>
</dbReference>
<keyword evidence="3" id="KW-1185">Reference proteome</keyword>
<dbReference type="PROSITE" id="PS51471">
    <property type="entry name" value="FE2OG_OXY"/>
    <property type="match status" value="1"/>
</dbReference>
<dbReference type="PANTHER" id="PTHR12463:SF1">
    <property type="entry name" value="2-OXOGLUTARATE AND FE-DEPENDENT OXYGENASE FAMILY PROTEIN"/>
    <property type="match status" value="1"/>
</dbReference>
<dbReference type="InterPro" id="IPR032857">
    <property type="entry name" value="ALKBH4"/>
</dbReference>
<evidence type="ECO:0000313" key="3">
    <source>
        <dbReference type="Proteomes" id="UP000024284"/>
    </source>
</evidence>
<dbReference type="eggNOG" id="COG3145">
    <property type="taxonomic scope" value="Bacteria"/>
</dbReference>
<name>A0A086P4T5_SPHHM</name>
<proteinExistence type="predicted"/>